<keyword evidence="2" id="KW-1185">Reference proteome</keyword>
<proteinExistence type="predicted"/>
<accession>A0A2T3ACK8</accession>
<organism evidence="1 2">
    <name type="scientific">Coniella lustricola</name>
    <dbReference type="NCBI Taxonomy" id="2025994"/>
    <lineage>
        <taxon>Eukaryota</taxon>
        <taxon>Fungi</taxon>
        <taxon>Dikarya</taxon>
        <taxon>Ascomycota</taxon>
        <taxon>Pezizomycotina</taxon>
        <taxon>Sordariomycetes</taxon>
        <taxon>Sordariomycetidae</taxon>
        <taxon>Diaporthales</taxon>
        <taxon>Schizoparmaceae</taxon>
        <taxon>Coniella</taxon>
    </lineage>
</organism>
<dbReference type="Proteomes" id="UP000241462">
    <property type="component" value="Unassembled WGS sequence"/>
</dbReference>
<name>A0A2T3ACK8_9PEZI</name>
<gene>
    <name evidence="1" type="ORF">BD289DRAFT_429737</name>
</gene>
<dbReference type="AlphaFoldDB" id="A0A2T3ACK8"/>
<evidence type="ECO:0000313" key="1">
    <source>
        <dbReference type="EMBL" id="PSR91973.1"/>
    </source>
</evidence>
<evidence type="ECO:0000313" key="2">
    <source>
        <dbReference type="Proteomes" id="UP000241462"/>
    </source>
</evidence>
<sequence>MNVLLAQPPVFPHQYENHRLSPSRGCRYHPFSFSRLHYVPSTWPSAYGGNNSFESQ</sequence>
<dbReference type="InParanoid" id="A0A2T3ACK8"/>
<protein>
    <submittedName>
        <fullName evidence="1">Uncharacterized protein</fullName>
    </submittedName>
</protein>
<dbReference type="EMBL" id="KZ678412">
    <property type="protein sequence ID" value="PSR91973.1"/>
    <property type="molecule type" value="Genomic_DNA"/>
</dbReference>
<reference evidence="1 2" key="1">
    <citation type="journal article" date="2018" name="Mycol. Prog.">
        <title>Coniella lustricola, a new species from submerged detritus.</title>
        <authorList>
            <person name="Raudabaugh D.B."/>
            <person name="Iturriaga T."/>
            <person name="Carver A."/>
            <person name="Mondo S."/>
            <person name="Pangilinan J."/>
            <person name="Lipzen A."/>
            <person name="He G."/>
            <person name="Amirebrahimi M."/>
            <person name="Grigoriev I.V."/>
            <person name="Miller A.N."/>
        </authorList>
    </citation>
    <scope>NUCLEOTIDE SEQUENCE [LARGE SCALE GENOMIC DNA]</scope>
    <source>
        <strain evidence="1 2">B22-T-1</strain>
    </source>
</reference>